<organism evidence="1">
    <name type="scientific">Arundo donax</name>
    <name type="common">Giant reed</name>
    <name type="synonym">Donax arundinaceus</name>
    <dbReference type="NCBI Taxonomy" id="35708"/>
    <lineage>
        <taxon>Eukaryota</taxon>
        <taxon>Viridiplantae</taxon>
        <taxon>Streptophyta</taxon>
        <taxon>Embryophyta</taxon>
        <taxon>Tracheophyta</taxon>
        <taxon>Spermatophyta</taxon>
        <taxon>Magnoliopsida</taxon>
        <taxon>Liliopsida</taxon>
        <taxon>Poales</taxon>
        <taxon>Poaceae</taxon>
        <taxon>PACMAD clade</taxon>
        <taxon>Arundinoideae</taxon>
        <taxon>Arundineae</taxon>
        <taxon>Arundo</taxon>
    </lineage>
</organism>
<accession>A0A0A9D0V9</accession>
<reference evidence="1" key="1">
    <citation type="submission" date="2014-09" db="EMBL/GenBank/DDBJ databases">
        <authorList>
            <person name="Magalhaes I.L.F."/>
            <person name="Oliveira U."/>
            <person name="Santos F.R."/>
            <person name="Vidigal T.H.D.A."/>
            <person name="Brescovit A.D."/>
            <person name="Santos A.J."/>
        </authorList>
    </citation>
    <scope>NUCLEOTIDE SEQUENCE</scope>
    <source>
        <tissue evidence="1">Shoot tissue taken approximately 20 cm above the soil surface</tissue>
    </source>
</reference>
<dbReference type="EMBL" id="GBRH01218615">
    <property type="protein sequence ID" value="JAD79280.1"/>
    <property type="molecule type" value="Transcribed_RNA"/>
</dbReference>
<protein>
    <submittedName>
        <fullName evidence="1">Uncharacterized protein</fullName>
    </submittedName>
</protein>
<proteinExistence type="predicted"/>
<dbReference type="AlphaFoldDB" id="A0A0A9D0V9"/>
<evidence type="ECO:0000313" key="1">
    <source>
        <dbReference type="EMBL" id="JAD79280.1"/>
    </source>
</evidence>
<reference evidence="1" key="2">
    <citation type="journal article" date="2015" name="Data Brief">
        <title>Shoot transcriptome of the giant reed, Arundo donax.</title>
        <authorList>
            <person name="Barrero R.A."/>
            <person name="Guerrero F.D."/>
            <person name="Moolhuijzen P."/>
            <person name="Goolsby J.A."/>
            <person name="Tidwell J."/>
            <person name="Bellgard S.E."/>
            <person name="Bellgard M.I."/>
        </authorList>
    </citation>
    <scope>NUCLEOTIDE SEQUENCE</scope>
    <source>
        <tissue evidence="1">Shoot tissue taken approximately 20 cm above the soil surface</tissue>
    </source>
</reference>
<sequence>MDSSILGDTPASISLFRTEVSGFVVGVYVLHSASLCSVIRERGPSLLSLMEFSRPVGENLLIASLSSLSFPGVPLAPFPGDWPPTGSTLVEFGFGLPTDTTLGMLLRLFKKNKLVTPSTIGGNTSPSASAFNRAKSGSWIVK</sequence>
<name>A0A0A9D0V9_ARUDO</name>